<dbReference type="PANTHER" id="PTHR38733:SF1">
    <property type="entry name" value="TYPE IV METHYL-DIRECTED RESTRICTION ENZYME ECOKMCRBC"/>
    <property type="match status" value="1"/>
</dbReference>
<evidence type="ECO:0000313" key="2">
    <source>
        <dbReference type="Proteomes" id="UP000016361"/>
    </source>
</evidence>
<dbReference type="PATRIC" id="fig|1423780.4.peg.1882"/>
<dbReference type="OrthoDB" id="2321333at2"/>
<name>S4PQB4_9LACO</name>
<dbReference type="eggNOG" id="COG4268">
    <property type="taxonomic scope" value="Bacteria"/>
</dbReference>
<proteinExistence type="predicted"/>
<dbReference type="Proteomes" id="UP000016361">
    <property type="component" value="Unassembled WGS sequence"/>
</dbReference>
<gene>
    <name evidence="1" type="ORF">LOT_1603</name>
</gene>
<evidence type="ECO:0000313" key="1">
    <source>
        <dbReference type="EMBL" id="GAD17065.1"/>
    </source>
</evidence>
<dbReference type="Pfam" id="PF10117">
    <property type="entry name" value="McrBC"/>
    <property type="match status" value="1"/>
</dbReference>
<organism evidence="1 2">
    <name type="scientific">Lentilactobacillus otakiensis DSM 19908 = JCM 15040</name>
    <dbReference type="NCBI Taxonomy" id="1423780"/>
    <lineage>
        <taxon>Bacteria</taxon>
        <taxon>Bacillati</taxon>
        <taxon>Bacillota</taxon>
        <taxon>Bacilli</taxon>
        <taxon>Lactobacillales</taxon>
        <taxon>Lactobacillaceae</taxon>
        <taxon>Lentilactobacillus</taxon>
    </lineage>
</organism>
<dbReference type="AlphaFoldDB" id="S4PQB4"/>
<keyword evidence="2" id="KW-1185">Reference proteome</keyword>
<sequence length="453" mass="52329">MGKNTHISAIELTTFSDKEYVLPKSMRGDRRYPNEDNDKFIQLNKQAFEFLNIDVYGESGKIHFKANELVGAIPIRMPNGGAGTPKTDLIVKPRYESTFSSNWYEWMLGLAEFSKYTLMSERDELLPLTRIEGSPAPKYLLAKEIILKFLPVLKERVWRKFDSLQKIVDRPIGNVNWNKYAVNTVDPQKRLFFDTSINSISENNPEFRDALAYLDAAISEVHSFKTPLSVRIPLQSTIDQIQNRVLFSGIKGFQSLCNKPFKVLHQEPKSLRELKQAINNYIRNESEQNFAWRIDFSKLYESYVQRIIQLALESVKNNDRIPQLNVPGYGKTVTKLFPQYLEPDIIAEFGGHHIIVDAKYKSYFFKRRPETRESQRDRMRADIHQIIAYTSLVKSKIAILVAPVMEPDIQFELVQYSDIYVGVVGLPLQWERAGEYAGRIREFVEDLVAKIGA</sequence>
<protein>
    <submittedName>
        <fullName evidence="1">5-methylcytosine restriction system component-like protein</fullName>
    </submittedName>
</protein>
<dbReference type="GeneID" id="301046897"/>
<accession>S4PQB4</accession>
<reference evidence="2" key="1">
    <citation type="journal article" date="2013" name="Genome Announc.">
        <title>Draft Genome Sequence of D-Branched-Chain Amino Acid Producer Lactobacillus otakiensis JCM 15040T, Isolated from a Traditional Japanese Pickle.</title>
        <authorList>
            <person name="Doi K."/>
            <person name="Mori K."/>
            <person name="Mutaguchi Y."/>
            <person name="Tashiro K."/>
            <person name="Fujino Y."/>
            <person name="Ohmori T."/>
            <person name="Kuhara S."/>
            <person name="Ohshima T."/>
        </authorList>
    </citation>
    <scope>NUCLEOTIDE SEQUENCE [LARGE SCALE GENOMIC DNA]</scope>
    <source>
        <strain evidence="2">JCM 15040</strain>
    </source>
</reference>
<dbReference type="PANTHER" id="PTHR38733">
    <property type="entry name" value="PROTEIN MCRC"/>
    <property type="match status" value="1"/>
</dbReference>
<comment type="caution">
    <text evidence="1">The sequence shown here is derived from an EMBL/GenBank/DDBJ whole genome shotgun (WGS) entry which is preliminary data.</text>
</comment>
<dbReference type="RefSeq" id="WP_020281505.1">
    <property type="nucleotide sequence ID" value="NZ_AZED01000003.1"/>
</dbReference>
<dbReference type="EMBL" id="BASH01000005">
    <property type="protein sequence ID" value="GAD17065.1"/>
    <property type="molecule type" value="Genomic_DNA"/>
</dbReference>
<dbReference type="InterPro" id="IPR019292">
    <property type="entry name" value="McrC"/>
</dbReference>